<name>A0ABY6IWI7_9BACT</name>
<keyword evidence="1" id="KW-0732">Signal</keyword>
<proteinExistence type="predicted"/>
<organism evidence="2 3">
    <name type="scientific">Chitinophaga horti</name>
    <dbReference type="NCBI Taxonomy" id="2920382"/>
    <lineage>
        <taxon>Bacteria</taxon>
        <taxon>Pseudomonadati</taxon>
        <taxon>Bacteroidota</taxon>
        <taxon>Chitinophagia</taxon>
        <taxon>Chitinophagales</taxon>
        <taxon>Chitinophagaceae</taxon>
        <taxon>Chitinophaga</taxon>
    </lineage>
</organism>
<dbReference type="RefSeq" id="WP_264280117.1">
    <property type="nucleotide sequence ID" value="NZ_CP107006.1"/>
</dbReference>
<reference evidence="2" key="1">
    <citation type="submission" date="2022-10" db="EMBL/GenBank/DDBJ databases">
        <title>Chitinophaga sp. nov., isolated from soil.</title>
        <authorList>
            <person name="Jeon C.O."/>
        </authorList>
    </citation>
    <scope>NUCLEOTIDE SEQUENCE</scope>
    <source>
        <strain evidence="2">R8</strain>
    </source>
</reference>
<feature type="chain" id="PRO_5046172450" evidence="1">
    <location>
        <begin position="20"/>
        <end position="106"/>
    </location>
</feature>
<feature type="signal peptide" evidence="1">
    <location>
        <begin position="1"/>
        <end position="19"/>
    </location>
</feature>
<gene>
    <name evidence="2" type="ORF">MKQ68_16760</name>
</gene>
<dbReference type="EMBL" id="CP107006">
    <property type="protein sequence ID" value="UYQ91740.1"/>
    <property type="molecule type" value="Genomic_DNA"/>
</dbReference>
<dbReference type="Proteomes" id="UP001162741">
    <property type="component" value="Chromosome"/>
</dbReference>
<sequence>MKKAILFVMFTLGVITANAATISLYGGTPPGGTTVSIDSYNNITVNSSGSIYRIDFTRYTAPTFYSIVGPFTGNYTFNSDGAYIITIGWQLSSYPYNAYAQYYITY</sequence>
<protein>
    <submittedName>
        <fullName evidence="2">Uncharacterized protein</fullName>
    </submittedName>
</protein>
<evidence type="ECO:0000256" key="1">
    <source>
        <dbReference type="SAM" id="SignalP"/>
    </source>
</evidence>
<accession>A0ABY6IWI7</accession>
<evidence type="ECO:0000313" key="3">
    <source>
        <dbReference type="Proteomes" id="UP001162741"/>
    </source>
</evidence>
<evidence type="ECO:0000313" key="2">
    <source>
        <dbReference type="EMBL" id="UYQ91740.1"/>
    </source>
</evidence>
<keyword evidence="3" id="KW-1185">Reference proteome</keyword>